<dbReference type="Pfam" id="PF04228">
    <property type="entry name" value="Zn_peptidase"/>
    <property type="match status" value="1"/>
</dbReference>
<sequence length="258" mass="28736">MKLILIAALAGVLTAPLGGAASAEITTYPVKDRKLTTNPLYETGRLPSTTCAEKPVKRNDRKKARAYFDAVIDCLGTTWEQHLTAAGLPYEKVKVRHMTRIPKKYCGLDVGKEDSQALYCSDNGTIIVQMGREWLSEPDDLWLFDMAAYAYAYHVQELVGIGPAFQKLPYGKKAELQEQIRRTNLQADCLAAAFVKSVWPLEGRTTKDWDHLVDLLDSVGEKESYGKPATIRHWVRRGFSTADPGSCNTWSVSHTEVA</sequence>
<dbReference type="InterPro" id="IPR007343">
    <property type="entry name" value="Uncharacterised_pept_Zn_put"/>
</dbReference>
<evidence type="ECO:0000313" key="3">
    <source>
        <dbReference type="Proteomes" id="UP000249304"/>
    </source>
</evidence>
<keyword evidence="1" id="KW-0732">Signal</keyword>
<name>A0A2W2DKJ2_9ACTN</name>
<organism evidence="2 3">
    <name type="scientific">Nonomuraea aridisoli</name>
    <dbReference type="NCBI Taxonomy" id="2070368"/>
    <lineage>
        <taxon>Bacteria</taxon>
        <taxon>Bacillati</taxon>
        <taxon>Actinomycetota</taxon>
        <taxon>Actinomycetes</taxon>
        <taxon>Streptosporangiales</taxon>
        <taxon>Streptosporangiaceae</taxon>
        <taxon>Nonomuraea</taxon>
    </lineage>
</organism>
<feature type="signal peptide" evidence="1">
    <location>
        <begin position="1"/>
        <end position="20"/>
    </location>
</feature>
<reference evidence="2 3" key="1">
    <citation type="submission" date="2018-01" db="EMBL/GenBank/DDBJ databases">
        <title>Draft genome sequence of Nonomuraea sp. KC333.</title>
        <authorList>
            <person name="Sahin N."/>
            <person name="Saygin H."/>
            <person name="Ay H."/>
        </authorList>
    </citation>
    <scope>NUCLEOTIDE SEQUENCE [LARGE SCALE GENOMIC DNA]</scope>
    <source>
        <strain evidence="2 3">KC333</strain>
    </source>
</reference>
<evidence type="ECO:0000313" key="2">
    <source>
        <dbReference type="EMBL" id="PZG04579.1"/>
    </source>
</evidence>
<dbReference type="Proteomes" id="UP000249304">
    <property type="component" value="Unassembled WGS sequence"/>
</dbReference>
<evidence type="ECO:0000256" key="1">
    <source>
        <dbReference type="SAM" id="SignalP"/>
    </source>
</evidence>
<dbReference type="AlphaFoldDB" id="A0A2W2DKJ2"/>
<proteinExistence type="predicted"/>
<gene>
    <name evidence="2" type="ORF">C1J01_44455</name>
</gene>
<protein>
    <recommendedName>
        <fullName evidence="4">Metalloprotease-like protein</fullName>
    </recommendedName>
</protein>
<comment type="caution">
    <text evidence="2">The sequence shown here is derived from an EMBL/GenBank/DDBJ whole genome shotgun (WGS) entry which is preliminary data.</text>
</comment>
<dbReference type="RefSeq" id="WP_181449310.1">
    <property type="nucleotide sequence ID" value="NZ_POUD01000379.1"/>
</dbReference>
<evidence type="ECO:0008006" key="4">
    <source>
        <dbReference type="Google" id="ProtNLM"/>
    </source>
</evidence>
<dbReference type="EMBL" id="POUD01000379">
    <property type="protein sequence ID" value="PZG04579.1"/>
    <property type="molecule type" value="Genomic_DNA"/>
</dbReference>
<feature type="chain" id="PRO_5039299697" description="Metalloprotease-like protein" evidence="1">
    <location>
        <begin position="21"/>
        <end position="258"/>
    </location>
</feature>
<accession>A0A2W2DKJ2</accession>
<keyword evidence="3" id="KW-1185">Reference proteome</keyword>